<keyword evidence="4" id="KW-0964">Secreted</keyword>
<dbReference type="InterPro" id="IPR012334">
    <property type="entry name" value="Pectin_lyas_fold"/>
</dbReference>
<dbReference type="PROSITE" id="PS00502">
    <property type="entry name" value="POLYGALACTURONASE"/>
    <property type="match status" value="1"/>
</dbReference>
<dbReference type="GO" id="GO:0071555">
    <property type="term" value="P:cell wall organization"/>
    <property type="evidence" value="ECO:0007669"/>
    <property type="project" value="UniProtKB-KW"/>
</dbReference>
<dbReference type="AlphaFoldDB" id="A0A6V7PFU2"/>
<evidence type="ECO:0000256" key="2">
    <source>
        <dbReference type="ARBA" id="ARBA00008834"/>
    </source>
</evidence>
<evidence type="ECO:0000256" key="8">
    <source>
        <dbReference type="PROSITE-ProRule" id="PRU10052"/>
    </source>
</evidence>
<dbReference type="InterPro" id="IPR000743">
    <property type="entry name" value="Glyco_hydro_28"/>
</dbReference>
<comment type="subcellular location">
    <subcellularLocation>
        <location evidence="1">Secreted</location>
        <location evidence="1">Cell wall</location>
    </subcellularLocation>
</comment>
<proteinExistence type="inferred from homology"/>
<dbReference type="EMBL" id="LR862130">
    <property type="protein sequence ID" value="CAD1829584.1"/>
    <property type="molecule type" value="Genomic_DNA"/>
</dbReference>
<evidence type="ECO:0008006" key="11">
    <source>
        <dbReference type="Google" id="ProtNLM"/>
    </source>
</evidence>
<evidence type="ECO:0000256" key="5">
    <source>
        <dbReference type="ARBA" id="ARBA00022801"/>
    </source>
</evidence>
<dbReference type="Gene3D" id="2.160.20.10">
    <property type="entry name" value="Single-stranded right-handed beta-helix, Pectin lyase-like"/>
    <property type="match status" value="1"/>
</dbReference>
<gene>
    <name evidence="10" type="ORF">CB5_LOCUS12795</name>
</gene>
<reference evidence="10" key="1">
    <citation type="submission" date="2020-07" db="EMBL/GenBank/DDBJ databases">
        <authorList>
            <person name="Lin J."/>
        </authorList>
    </citation>
    <scope>NUCLEOTIDE SEQUENCE</scope>
</reference>
<dbReference type="GO" id="GO:0005975">
    <property type="term" value="P:carbohydrate metabolic process"/>
    <property type="evidence" value="ECO:0007669"/>
    <property type="project" value="InterPro"/>
</dbReference>
<evidence type="ECO:0000256" key="4">
    <source>
        <dbReference type="ARBA" id="ARBA00022525"/>
    </source>
</evidence>
<keyword evidence="6 9" id="KW-0326">Glycosidase</keyword>
<dbReference type="SUPFAM" id="SSF51126">
    <property type="entry name" value="Pectin lyase-like"/>
    <property type="match status" value="1"/>
</dbReference>
<evidence type="ECO:0000313" key="10">
    <source>
        <dbReference type="EMBL" id="CAD1829584.1"/>
    </source>
</evidence>
<dbReference type="Gene3D" id="1.25.40.10">
    <property type="entry name" value="Tetratricopeptide repeat domain"/>
    <property type="match status" value="1"/>
</dbReference>
<dbReference type="PANTHER" id="PTHR31375">
    <property type="match status" value="1"/>
</dbReference>
<sequence>MATRALLRRSKNPNLAPLILRILTSPLHHPSRLKRFKGDEERLEKFVKSHVLRLLKMDKIAVLNELQRQEEVDLALKMFSIIQKEDWYKPDVYLYKDLIVALARNVCGGYQGILEIRVAIRCDEYLRGHDKIAEPPEELPFRILLKGLLPHPLLRNRVKQDFEELFPERHIYDPPEEIFGTPEFGSTLFRFLSKERTVRVNSSSHAFLAAWKAACNFGGAASLLIPPGTFALGPVNLRGPCKNHKSPFVEIRGNLRAPPRFIRSPDMFWIKFNDLNELTVTGGGVLDGQGALSWLRKKCGHGRSSKLPPTTLKFKDVSNSSIHRLNLVNSKAFHMNFHQCNHIDVHDLKITAPGNSLNTDGIHIGQTSHISIRNSIISTGDDCISIGPGSRNVTVSNITCGPGHGISIGSLGKYRNETDVIGLLVKNCTVKNTTNGVRIKTWPGSPGLQAIRALNITFEDITMINVSNPIIINQLYCPGHGCTKKA</sequence>
<keyword evidence="7" id="KW-0961">Cell wall biogenesis/degradation</keyword>
<dbReference type="Pfam" id="PF00295">
    <property type="entry name" value="Glyco_hydro_28"/>
    <property type="match status" value="1"/>
</dbReference>
<comment type="similarity">
    <text evidence="2 9">Belongs to the glycosyl hydrolase 28 family.</text>
</comment>
<accession>A0A6V7PFU2</accession>
<evidence type="ECO:0000256" key="7">
    <source>
        <dbReference type="ARBA" id="ARBA00023316"/>
    </source>
</evidence>
<evidence type="ECO:0000256" key="6">
    <source>
        <dbReference type="ARBA" id="ARBA00023295"/>
    </source>
</evidence>
<keyword evidence="3" id="KW-0134">Cell wall</keyword>
<organism evidence="10">
    <name type="scientific">Ananas comosus var. bracteatus</name>
    <name type="common">red pineapple</name>
    <dbReference type="NCBI Taxonomy" id="296719"/>
    <lineage>
        <taxon>Eukaryota</taxon>
        <taxon>Viridiplantae</taxon>
        <taxon>Streptophyta</taxon>
        <taxon>Embryophyta</taxon>
        <taxon>Tracheophyta</taxon>
        <taxon>Spermatophyta</taxon>
        <taxon>Magnoliopsida</taxon>
        <taxon>Liliopsida</taxon>
        <taxon>Poales</taxon>
        <taxon>Bromeliaceae</taxon>
        <taxon>Bromelioideae</taxon>
        <taxon>Ananas</taxon>
    </lineage>
</organism>
<dbReference type="GO" id="GO:0004650">
    <property type="term" value="F:polygalacturonase activity"/>
    <property type="evidence" value="ECO:0007669"/>
    <property type="project" value="InterPro"/>
</dbReference>
<name>A0A6V7PFU2_ANACO</name>
<dbReference type="InterPro" id="IPR011990">
    <property type="entry name" value="TPR-like_helical_dom_sf"/>
</dbReference>
<dbReference type="SMART" id="SM00710">
    <property type="entry name" value="PbH1"/>
    <property type="match status" value="5"/>
</dbReference>
<evidence type="ECO:0000256" key="1">
    <source>
        <dbReference type="ARBA" id="ARBA00004191"/>
    </source>
</evidence>
<evidence type="ECO:0000256" key="9">
    <source>
        <dbReference type="RuleBase" id="RU361169"/>
    </source>
</evidence>
<dbReference type="InterPro" id="IPR006626">
    <property type="entry name" value="PbH1"/>
</dbReference>
<feature type="active site" evidence="8">
    <location>
        <position position="404"/>
    </location>
</feature>
<evidence type="ECO:0000256" key="3">
    <source>
        <dbReference type="ARBA" id="ARBA00022512"/>
    </source>
</evidence>
<protein>
    <recommendedName>
        <fullName evidence="11">Exopolygalacturonase-like</fullName>
    </recommendedName>
</protein>
<keyword evidence="5 9" id="KW-0378">Hydrolase</keyword>
<dbReference type="InterPro" id="IPR011050">
    <property type="entry name" value="Pectin_lyase_fold/virulence"/>
</dbReference>